<feature type="compositionally biased region" description="Low complexity" evidence="4">
    <location>
        <begin position="274"/>
        <end position="291"/>
    </location>
</feature>
<dbReference type="InterPro" id="IPR009071">
    <property type="entry name" value="HMG_box_dom"/>
</dbReference>
<dbReference type="SMART" id="SM00454">
    <property type="entry name" value="SAM"/>
    <property type="match status" value="1"/>
</dbReference>
<dbReference type="Proteomes" id="UP000019487">
    <property type="component" value="Unassembled WGS sequence"/>
</dbReference>
<dbReference type="Pfam" id="PF00505">
    <property type="entry name" value="HMG_box"/>
    <property type="match status" value="1"/>
</dbReference>
<sequence>MKEPDIVTIPSKAHDLKPENTLQQKGGARIYRKKLETFTNISGREDPEAACCMTDLSEIFAELGISHYLRNFLDQGFDTWDTILDITESDFDALGVKLGHRRKLQRKIANSRGLSSDRALASPTSTTPGEFHGDEPKVGGARDAKEGGGGPHGAKRKYRRHPKTDENAPERPPSAYVIFSNKMREDLKGRNLSFTEIAKLVGENWQNLSPGEKEPYEHSAYTAKERYNNELAEYKKTQSFKDYSQYLTGFKQKQNQQLATEMDVAKRPKLEAHLSTASSGSSQSGAELSLSRMRVDSSASSTSQWHGSTSPSSIIRTPMSTLPALTNVSNVPGLQGRLGPGSPIDTPKVLPGYRESMLGPGAQYFREDHRDEGGIVQQMSRATSSEGRVSQSSLAIASTQDHLNLNDSTQHRRTTQSNFNPPPSLTPESMIQSNGSATSNSSMYFAPRTPLEPDLNRALPIPPLYCQKSASYDGQLPFLSGPSSSSPQNSLPGTQQSSNVNSINDFSTTMPPMRRYSEAPQSISTTIGTVMGRSDIERFEIRSTDASHPQPMNNYISMAEEFDLDPINALLRAGEIVSRTSREGRS</sequence>
<dbReference type="PANTHER" id="PTHR46040:SF3">
    <property type="entry name" value="HIGH MOBILITY GROUP PROTEIN 2"/>
    <property type="match status" value="1"/>
</dbReference>
<dbReference type="SMART" id="SM00398">
    <property type="entry name" value="HMG"/>
    <property type="match status" value="1"/>
</dbReference>
<dbReference type="InterPro" id="IPR051965">
    <property type="entry name" value="ChromReg_NeuronalGeneExpr"/>
</dbReference>
<evidence type="ECO:0000256" key="1">
    <source>
        <dbReference type="ARBA" id="ARBA00023125"/>
    </source>
</evidence>
<dbReference type="InterPro" id="IPR036910">
    <property type="entry name" value="HMG_box_dom_sf"/>
</dbReference>
<feature type="compositionally biased region" description="Low complexity" evidence="4">
    <location>
        <begin position="476"/>
        <end position="493"/>
    </location>
</feature>
<dbReference type="SUPFAM" id="SSF47769">
    <property type="entry name" value="SAM/Pointed domain"/>
    <property type="match status" value="1"/>
</dbReference>
<dbReference type="InterPro" id="IPR001660">
    <property type="entry name" value="SAM"/>
</dbReference>
<dbReference type="PROSITE" id="PS50118">
    <property type="entry name" value="HMG_BOX_2"/>
    <property type="match status" value="1"/>
</dbReference>
<feature type="DNA-binding region" description="HMG box" evidence="3">
    <location>
        <begin position="169"/>
        <end position="235"/>
    </location>
</feature>
<dbReference type="STRING" id="1432307.W9CTI0"/>
<dbReference type="AlphaFoldDB" id="W9CTI0"/>
<dbReference type="EMBL" id="AYSA01000018">
    <property type="protein sequence ID" value="ESZ99196.1"/>
    <property type="molecule type" value="Genomic_DNA"/>
</dbReference>
<dbReference type="SUPFAM" id="SSF47095">
    <property type="entry name" value="HMG-box"/>
    <property type="match status" value="1"/>
</dbReference>
<feature type="compositionally biased region" description="Basic residues" evidence="4">
    <location>
        <begin position="153"/>
        <end position="162"/>
    </location>
</feature>
<dbReference type="Gene3D" id="1.10.30.10">
    <property type="entry name" value="High mobility group box domain"/>
    <property type="match status" value="1"/>
</dbReference>
<keyword evidence="2 3" id="KW-0539">Nucleus</keyword>
<protein>
    <recommendedName>
        <fullName evidence="5">HMG box domain-containing protein</fullName>
    </recommendedName>
</protein>
<feature type="compositionally biased region" description="Polar residues" evidence="4">
    <location>
        <begin position="399"/>
        <end position="408"/>
    </location>
</feature>
<evidence type="ECO:0000259" key="5">
    <source>
        <dbReference type="PROSITE" id="PS50118"/>
    </source>
</evidence>
<evidence type="ECO:0000256" key="4">
    <source>
        <dbReference type="SAM" id="MobiDB-lite"/>
    </source>
</evidence>
<feature type="compositionally biased region" description="Polar residues" evidence="4">
    <location>
        <begin position="426"/>
        <end position="443"/>
    </location>
</feature>
<feature type="region of interest" description="Disordered" evidence="4">
    <location>
        <begin position="399"/>
        <end position="449"/>
    </location>
</feature>
<dbReference type="GO" id="GO:0010468">
    <property type="term" value="P:regulation of gene expression"/>
    <property type="evidence" value="ECO:0007669"/>
    <property type="project" value="TreeGrafter"/>
</dbReference>
<evidence type="ECO:0000256" key="3">
    <source>
        <dbReference type="PROSITE-ProRule" id="PRU00267"/>
    </source>
</evidence>
<gene>
    <name evidence="6" type="ORF">SBOR_0403</name>
</gene>
<proteinExistence type="predicted"/>
<keyword evidence="1 3" id="KW-0238">DNA-binding</keyword>
<feature type="compositionally biased region" description="Polar residues" evidence="4">
    <location>
        <begin position="297"/>
        <end position="314"/>
    </location>
</feature>
<accession>W9CTI0</accession>
<reference evidence="6 7" key="1">
    <citation type="journal article" date="2014" name="Genome Announc.">
        <title>Draft genome sequence of Sclerotinia borealis, a psychrophilic plant pathogenic fungus.</title>
        <authorList>
            <person name="Mardanov A.V."/>
            <person name="Beletsky A.V."/>
            <person name="Kadnikov V.V."/>
            <person name="Ignatov A.N."/>
            <person name="Ravin N.V."/>
        </authorList>
    </citation>
    <scope>NUCLEOTIDE SEQUENCE [LARGE SCALE GENOMIC DNA]</scope>
    <source>
        <strain evidence="7">F-4157</strain>
    </source>
</reference>
<dbReference type="OrthoDB" id="1919336at2759"/>
<evidence type="ECO:0000313" key="6">
    <source>
        <dbReference type="EMBL" id="ESZ99196.1"/>
    </source>
</evidence>
<feature type="domain" description="HMG box" evidence="5">
    <location>
        <begin position="169"/>
        <end position="235"/>
    </location>
</feature>
<dbReference type="PANTHER" id="PTHR46040">
    <property type="entry name" value="HIGH MOBILITY GROUP PROTEIN 2"/>
    <property type="match status" value="1"/>
</dbReference>
<dbReference type="Pfam" id="PF00536">
    <property type="entry name" value="SAM_1"/>
    <property type="match status" value="1"/>
</dbReference>
<feature type="region of interest" description="Disordered" evidence="4">
    <location>
        <begin position="272"/>
        <end position="314"/>
    </location>
</feature>
<name>W9CTI0_SCLBF</name>
<organism evidence="6 7">
    <name type="scientific">Sclerotinia borealis (strain F-4128)</name>
    <dbReference type="NCBI Taxonomy" id="1432307"/>
    <lineage>
        <taxon>Eukaryota</taxon>
        <taxon>Fungi</taxon>
        <taxon>Dikarya</taxon>
        <taxon>Ascomycota</taxon>
        <taxon>Pezizomycotina</taxon>
        <taxon>Leotiomycetes</taxon>
        <taxon>Helotiales</taxon>
        <taxon>Sclerotiniaceae</taxon>
        <taxon>Sclerotinia</taxon>
    </lineage>
</organism>
<feature type="region of interest" description="Disordered" evidence="4">
    <location>
        <begin position="476"/>
        <end position="519"/>
    </location>
</feature>
<dbReference type="GO" id="GO:0005634">
    <property type="term" value="C:nucleus"/>
    <property type="evidence" value="ECO:0007669"/>
    <property type="project" value="UniProtKB-UniRule"/>
</dbReference>
<dbReference type="HOGENOM" id="CLU_025284_3_1_1"/>
<evidence type="ECO:0000313" key="7">
    <source>
        <dbReference type="Proteomes" id="UP000019487"/>
    </source>
</evidence>
<comment type="caution">
    <text evidence="6">The sequence shown here is derived from an EMBL/GenBank/DDBJ whole genome shotgun (WGS) entry which is preliminary data.</text>
</comment>
<dbReference type="InterPro" id="IPR013761">
    <property type="entry name" value="SAM/pointed_sf"/>
</dbReference>
<keyword evidence="7" id="KW-1185">Reference proteome</keyword>
<evidence type="ECO:0000256" key="2">
    <source>
        <dbReference type="ARBA" id="ARBA00023242"/>
    </source>
</evidence>
<feature type="compositionally biased region" description="Polar residues" evidence="4">
    <location>
        <begin position="494"/>
        <end position="510"/>
    </location>
</feature>
<feature type="compositionally biased region" description="Basic and acidic residues" evidence="4">
    <location>
        <begin position="131"/>
        <end position="146"/>
    </location>
</feature>
<dbReference type="Gene3D" id="1.10.150.50">
    <property type="entry name" value="Transcription Factor, Ets-1"/>
    <property type="match status" value="1"/>
</dbReference>
<feature type="region of interest" description="Disordered" evidence="4">
    <location>
        <begin position="109"/>
        <end position="174"/>
    </location>
</feature>
<dbReference type="GO" id="GO:0003677">
    <property type="term" value="F:DNA binding"/>
    <property type="evidence" value="ECO:0007669"/>
    <property type="project" value="UniProtKB-UniRule"/>
</dbReference>